<evidence type="ECO:0000313" key="2">
    <source>
        <dbReference type="EMBL" id="CAD7250682.1"/>
    </source>
</evidence>
<name>A0A7R9AAV7_9CRUS</name>
<proteinExistence type="predicted"/>
<dbReference type="EMBL" id="LR902520">
    <property type="protein sequence ID" value="CAD7250682.1"/>
    <property type="molecule type" value="Genomic_DNA"/>
</dbReference>
<protein>
    <submittedName>
        <fullName evidence="2">Uncharacterized protein</fullName>
    </submittedName>
</protein>
<keyword evidence="1" id="KW-0732">Signal</keyword>
<dbReference type="Proteomes" id="UP000677054">
    <property type="component" value="Unassembled WGS sequence"/>
</dbReference>
<sequence length="534" mass="58696">MKLSLHLFLFSVLLPGILAQGGQMLETYEELAAALELGHHVSAIFDAQNCDADFPPAFTPRVVVPMDPWTRIQLEDGSEDYITFNHDFIFYDGNFLLVTGYVDDIGRAAFTIYEISGSNGSIVETTVAECVMNVGAFFVQKRFTFPEDHVTTYDDLKSLLLGGTHVTFLGLAELCEGNPTTGLSKAQGGSYHLQFYVEINPTTGEEDLILEYYYLGITMDASTPTFNVVRMRVYPDGFVNVTGSAFLTTTWEDEYPFPQGFQCTLDDGARFQYRQQEDYDVYGTFAEAEAALLEGKELQVSLDHTQCVGAPDVVTAVGVRLLEWRQFDVDSAVGHVIAFTQLYSASTGSIALQEYAMTDDDQLWNHVTVFNPVTDEILYNTTYSCPLGTGAIVSAPARNSRPLDNYDQLLETAMDGLHMEVRINIDQCNDPTGSGMNFTGVTAGAYLREMVIINPDSPDSSIFTAAYALVTNYMTGEGFAYSSVDITLNSTNVAAVVPALWSVENGQLTNLLGEGFFLECGLGDGLIIYSSRQD</sequence>
<keyword evidence="3" id="KW-1185">Reference proteome</keyword>
<gene>
    <name evidence="2" type="ORF">DSTB1V02_LOCUS10452</name>
</gene>
<dbReference type="AlphaFoldDB" id="A0A7R9AAV7"/>
<accession>A0A7R9AAV7</accession>
<reference evidence="2" key="1">
    <citation type="submission" date="2020-11" db="EMBL/GenBank/DDBJ databases">
        <authorList>
            <person name="Tran Van P."/>
        </authorList>
    </citation>
    <scope>NUCLEOTIDE SEQUENCE</scope>
</reference>
<feature type="chain" id="PRO_5036209839" evidence="1">
    <location>
        <begin position="20"/>
        <end position="534"/>
    </location>
</feature>
<organism evidence="2">
    <name type="scientific">Darwinula stevensoni</name>
    <dbReference type="NCBI Taxonomy" id="69355"/>
    <lineage>
        <taxon>Eukaryota</taxon>
        <taxon>Metazoa</taxon>
        <taxon>Ecdysozoa</taxon>
        <taxon>Arthropoda</taxon>
        <taxon>Crustacea</taxon>
        <taxon>Oligostraca</taxon>
        <taxon>Ostracoda</taxon>
        <taxon>Podocopa</taxon>
        <taxon>Podocopida</taxon>
        <taxon>Darwinulocopina</taxon>
        <taxon>Darwinuloidea</taxon>
        <taxon>Darwinulidae</taxon>
        <taxon>Darwinula</taxon>
    </lineage>
</organism>
<dbReference type="EMBL" id="CAJPEV010003003">
    <property type="protein sequence ID" value="CAG0898650.1"/>
    <property type="molecule type" value="Genomic_DNA"/>
</dbReference>
<feature type="signal peptide" evidence="1">
    <location>
        <begin position="1"/>
        <end position="19"/>
    </location>
</feature>
<evidence type="ECO:0000256" key="1">
    <source>
        <dbReference type="SAM" id="SignalP"/>
    </source>
</evidence>
<evidence type="ECO:0000313" key="3">
    <source>
        <dbReference type="Proteomes" id="UP000677054"/>
    </source>
</evidence>